<evidence type="ECO:0000313" key="4">
    <source>
        <dbReference type="Proteomes" id="UP000015462"/>
    </source>
</evidence>
<protein>
    <submittedName>
        <fullName evidence="3">Class V aminotransferase</fullName>
    </submittedName>
</protein>
<name>A0AB33Z4I3_9GAMM</name>
<evidence type="ECO:0000259" key="2">
    <source>
        <dbReference type="Pfam" id="PF00266"/>
    </source>
</evidence>
<dbReference type="AlphaFoldDB" id="A0AB33Z4I3"/>
<comment type="caution">
    <text evidence="3">The sequence shown here is derived from an EMBL/GenBank/DDBJ whole genome shotgun (WGS) entry which is preliminary data.</text>
</comment>
<dbReference type="InterPro" id="IPR000192">
    <property type="entry name" value="Aminotrans_V_dom"/>
</dbReference>
<keyword evidence="4" id="KW-1185">Reference proteome</keyword>
<gene>
    <name evidence="3" type="ORF">L196_04701</name>
</gene>
<dbReference type="PANTHER" id="PTHR43586">
    <property type="entry name" value="CYSTEINE DESULFURASE"/>
    <property type="match status" value="1"/>
</dbReference>
<dbReference type="GO" id="GO:0008483">
    <property type="term" value="F:transaminase activity"/>
    <property type="evidence" value="ECO:0007669"/>
    <property type="project" value="UniProtKB-KW"/>
</dbReference>
<dbReference type="Gene3D" id="3.40.640.10">
    <property type="entry name" value="Type I PLP-dependent aspartate aminotransferase-like (Major domain)"/>
    <property type="match status" value="1"/>
</dbReference>
<dbReference type="PANTHER" id="PTHR43586:SF15">
    <property type="entry name" value="BLR3095 PROTEIN"/>
    <property type="match status" value="1"/>
</dbReference>
<evidence type="ECO:0000256" key="1">
    <source>
        <dbReference type="ARBA" id="ARBA00022898"/>
    </source>
</evidence>
<dbReference type="Pfam" id="PF00266">
    <property type="entry name" value="Aminotran_5"/>
    <property type="match status" value="1"/>
</dbReference>
<sequence>MTDQFNNEFNLDDDVIYLNHAAVAPWPVRTEKAVNAFCRENVTIGSKKYANWLNVEAHLKNQLAQLIQADNADEIALVKNTSEALSFVAYGLDWAHGDTIVTSDEEFPSNMIPWESLENQGVRVIKTHLKDTEDPTAELIKNIDSRTKLLTISSVQYASGLRVDLERLGEACQQRGVLFCIDAIQSVGAFPIDVKKYQADFVMADGHKWMLGPEGLGFFYCRQSSINTLKLTQYGWHMVEDMGNYDALEWSTAKSARRFECGSPNMLSIHALSASLSLLLEVGMNTVANNLIERGQYVIDKVQQSPSLTLLTKPDAQGNNIIVFKPTKHDTNELFDYLTSKQVVCAKRGGGIRFSPHFYTPFSVIDRAFTLINRFLTDT</sequence>
<dbReference type="InterPro" id="IPR015421">
    <property type="entry name" value="PyrdxlP-dep_Trfase_major"/>
</dbReference>
<feature type="domain" description="Aminotransferase class V" evidence="2">
    <location>
        <begin position="16"/>
        <end position="344"/>
    </location>
</feature>
<proteinExistence type="predicted"/>
<keyword evidence="3" id="KW-0032">Aminotransferase</keyword>
<organism evidence="3 4">
    <name type="scientific">Cycloclasticus pugetii</name>
    <dbReference type="NCBI Taxonomy" id="34068"/>
    <lineage>
        <taxon>Bacteria</taxon>
        <taxon>Pseudomonadati</taxon>
        <taxon>Pseudomonadota</taxon>
        <taxon>Gammaproteobacteria</taxon>
        <taxon>Thiotrichales</taxon>
        <taxon>Piscirickettsiaceae</taxon>
        <taxon>Cycloclasticus</taxon>
    </lineage>
</organism>
<dbReference type="Proteomes" id="UP000015462">
    <property type="component" value="Unassembled WGS sequence"/>
</dbReference>
<dbReference type="InterPro" id="IPR015424">
    <property type="entry name" value="PyrdxlP-dep_Trfase"/>
</dbReference>
<accession>A0AB33Z4I3</accession>
<dbReference type="Gene3D" id="3.90.1150.10">
    <property type="entry name" value="Aspartate Aminotransferase, domain 1"/>
    <property type="match status" value="1"/>
</dbReference>
<keyword evidence="1" id="KW-0663">Pyridoxal phosphate</keyword>
<dbReference type="InterPro" id="IPR015422">
    <property type="entry name" value="PyrdxlP-dep_Trfase_small"/>
</dbReference>
<dbReference type="SUPFAM" id="SSF53383">
    <property type="entry name" value="PLP-dependent transferases"/>
    <property type="match status" value="1"/>
</dbReference>
<reference evidence="3 4" key="1">
    <citation type="journal article" date="2013" name="Genome Announc.">
        <title>Genome Sequence of the Pyrene- and Fluoranthene-Degrading Bacterium Cycloclasticus sp. Strain PY97M.</title>
        <authorList>
            <person name="Cui Z."/>
            <person name="Xu G."/>
            <person name="Li Q."/>
            <person name="Gao W."/>
            <person name="Zheng L."/>
        </authorList>
    </citation>
    <scope>NUCLEOTIDE SEQUENCE [LARGE SCALE GENOMIC DNA]</scope>
    <source>
        <strain evidence="3 4">PY97M</strain>
    </source>
</reference>
<dbReference type="EMBL" id="ASHL01000002">
    <property type="protein sequence ID" value="EPD13807.1"/>
    <property type="molecule type" value="Genomic_DNA"/>
</dbReference>
<keyword evidence="3" id="KW-0808">Transferase</keyword>
<dbReference type="RefSeq" id="WP_016390123.1">
    <property type="nucleotide sequence ID" value="NZ_JBLHXE010000005.1"/>
</dbReference>
<evidence type="ECO:0000313" key="3">
    <source>
        <dbReference type="EMBL" id="EPD13807.1"/>
    </source>
</evidence>